<feature type="compositionally biased region" description="Pro residues" evidence="1">
    <location>
        <begin position="151"/>
        <end position="161"/>
    </location>
</feature>
<accession>A0A6V7QWC7</accession>
<name>A0A6V7QWC7_ANACO</name>
<organism evidence="2">
    <name type="scientific">Ananas comosus var. bracteatus</name>
    <name type="common">red pineapple</name>
    <dbReference type="NCBI Taxonomy" id="296719"/>
    <lineage>
        <taxon>Eukaryota</taxon>
        <taxon>Viridiplantae</taxon>
        <taxon>Streptophyta</taxon>
        <taxon>Embryophyta</taxon>
        <taxon>Tracheophyta</taxon>
        <taxon>Spermatophyta</taxon>
        <taxon>Magnoliopsida</taxon>
        <taxon>Liliopsida</taxon>
        <taxon>Poales</taxon>
        <taxon>Bromeliaceae</taxon>
        <taxon>Bromelioideae</taxon>
        <taxon>Ananas</taxon>
    </lineage>
</organism>
<feature type="region of interest" description="Disordered" evidence="1">
    <location>
        <begin position="1"/>
        <end position="197"/>
    </location>
</feature>
<evidence type="ECO:0000313" key="2">
    <source>
        <dbReference type="EMBL" id="CAD1847574.1"/>
    </source>
</evidence>
<feature type="compositionally biased region" description="Pro residues" evidence="1">
    <location>
        <begin position="113"/>
        <end position="124"/>
    </location>
</feature>
<evidence type="ECO:0000256" key="1">
    <source>
        <dbReference type="SAM" id="MobiDB-lite"/>
    </source>
</evidence>
<protein>
    <submittedName>
        <fullName evidence="2">Uncharacterized protein</fullName>
    </submittedName>
</protein>
<proteinExistence type="predicted"/>
<feature type="compositionally biased region" description="Low complexity" evidence="1">
    <location>
        <begin position="162"/>
        <end position="187"/>
    </location>
</feature>
<feature type="compositionally biased region" description="Pro residues" evidence="1">
    <location>
        <begin position="221"/>
        <end position="231"/>
    </location>
</feature>
<gene>
    <name evidence="2" type="ORF">CB5_LOCUS30785</name>
</gene>
<dbReference type="EMBL" id="CAJEUB010000056">
    <property type="protein sequence ID" value="CAD1847574.1"/>
    <property type="molecule type" value="Genomic_DNA"/>
</dbReference>
<feature type="compositionally biased region" description="Polar residues" evidence="1">
    <location>
        <begin position="89"/>
        <end position="98"/>
    </location>
</feature>
<sequence>MDSPQLESIRFDRERTSSNEENKSPQKELNNTICLLPTPLHSGRSPSHPPEALLRSPSTVGSASSRHPSTPAKPLPLARSPSPKPFAFGSTSSRSLSTPAEALHLRPEAFPEAPSPPALPPPDAPSLRSKPFTSGPKPLHLRPKPLTASRTPPPPALPPARNPSLKPFTASSASSRRPFSPSKPFTSGLKPLHLRPKPLTAGRTLHLWLHLRPRPYTSARSPPPPASPPPEASSCPEGRNPNFLVAAGWTVLCPREASFLVGHRL</sequence>
<feature type="region of interest" description="Disordered" evidence="1">
    <location>
        <begin position="216"/>
        <end position="237"/>
    </location>
</feature>
<feature type="compositionally biased region" description="Polar residues" evidence="1">
    <location>
        <begin position="56"/>
        <end position="68"/>
    </location>
</feature>
<feature type="compositionally biased region" description="Basic and acidic residues" evidence="1">
    <location>
        <begin position="9"/>
        <end position="26"/>
    </location>
</feature>
<reference evidence="2" key="1">
    <citation type="submission" date="2020-07" db="EMBL/GenBank/DDBJ databases">
        <authorList>
            <person name="Lin J."/>
        </authorList>
    </citation>
    <scope>NUCLEOTIDE SEQUENCE</scope>
</reference>
<dbReference type="AlphaFoldDB" id="A0A6V7QWC7"/>
<dbReference type="PRINTS" id="PR01217">
    <property type="entry name" value="PRICHEXTENSN"/>
</dbReference>